<reference evidence="1 2" key="1">
    <citation type="submission" date="2023-07" db="EMBL/GenBank/DDBJ databases">
        <title>Genomic Encyclopedia of Type Strains, Phase IV (KMG-IV): sequencing the most valuable type-strain genomes for metagenomic binning, comparative biology and taxonomic classification.</title>
        <authorList>
            <person name="Goeker M."/>
        </authorList>
    </citation>
    <scope>NUCLEOTIDE SEQUENCE [LARGE SCALE GENOMIC DNA]</scope>
    <source>
        <strain evidence="1 2">DSM 23837</strain>
    </source>
</reference>
<evidence type="ECO:0000313" key="2">
    <source>
        <dbReference type="Proteomes" id="UP001223586"/>
    </source>
</evidence>
<keyword evidence="2" id="KW-1185">Reference proteome</keyword>
<dbReference type="EMBL" id="JAUSTT010000012">
    <property type="protein sequence ID" value="MDQ0176343.1"/>
    <property type="molecule type" value="Genomic_DNA"/>
</dbReference>
<evidence type="ECO:0000313" key="1">
    <source>
        <dbReference type="EMBL" id="MDQ0176343.1"/>
    </source>
</evidence>
<dbReference type="RefSeq" id="WP_307229424.1">
    <property type="nucleotide sequence ID" value="NZ_JAUSTT010000012.1"/>
</dbReference>
<gene>
    <name evidence="1" type="ORF">J2S08_002187</name>
</gene>
<comment type="caution">
    <text evidence="1">The sequence shown here is derived from an EMBL/GenBank/DDBJ whole genome shotgun (WGS) entry which is preliminary data.</text>
</comment>
<accession>A0ABT9WT90</accession>
<protein>
    <submittedName>
        <fullName evidence="1">Uncharacterized protein</fullName>
    </submittedName>
</protein>
<sequence>MRIFQYTYGYVLRQAGYALIKSADTFDFKATTDIDEANHYALQTFIRFKQIFEGLQQEQKSQYSAKFIELK</sequence>
<name>A0ABT9WT90_9BACI</name>
<organism evidence="1 2">
    <name type="scientific">Bacillus chungangensis</name>
    <dbReference type="NCBI Taxonomy" id="587633"/>
    <lineage>
        <taxon>Bacteria</taxon>
        <taxon>Bacillati</taxon>
        <taxon>Bacillota</taxon>
        <taxon>Bacilli</taxon>
        <taxon>Bacillales</taxon>
        <taxon>Bacillaceae</taxon>
        <taxon>Bacillus</taxon>
    </lineage>
</organism>
<proteinExistence type="predicted"/>
<dbReference type="Proteomes" id="UP001223586">
    <property type="component" value="Unassembled WGS sequence"/>
</dbReference>